<dbReference type="EMBL" id="MTEI01000039">
    <property type="protein sequence ID" value="OQW85735.1"/>
    <property type="molecule type" value="Genomic_DNA"/>
</dbReference>
<gene>
    <name evidence="5" type="ORF">BWK72_20735</name>
</gene>
<feature type="non-terminal residue" evidence="5">
    <location>
        <position position="1"/>
    </location>
</feature>
<evidence type="ECO:0000256" key="3">
    <source>
        <dbReference type="RuleBase" id="RU000524"/>
    </source>
</evidence>
<protein>
    <recommendedName>
        <fullName evidence="3">Single-stranded DNA-binding protein</fullName>
    </recommendedName>
</protein>
<feature type="region of interest" description="Disordered" evidence="4">
    <location>
        <begin position="96"/>
        <end position="137"/>
    </location>
</feature>
<organism evidence="5 6">
    <name type="scientific">Rhodoferax ferrireducens</name>
    <dbReference type="NCBI Taxonomy" id="192843"/>
    <lineage>
        <taxon>Bacteria</taxon>
        <taxon>Pseudomonadati</taxon>
        <taxon>Pseudomonadota</taxon>
        <taxon>Betaproteobacteria</taxon>
        <taxon>Burkholderiales</taxon>
        <taxon>Comamonadaceae</taxon>
        <taxon>Rhodoferax</taxon>
    </lineage>
</organism>
<evidence type="ECO:0000313" key="6">
    <source>
        <dbReference type="Proteomes" id="UP000192505"/>
    </source>
</evidence>
<dbReference type="NCBIfam" id="TIGR00621">
    <property type="entry name" value="ssb"/>
    <property type="match status" value="1"/>
</dbReference>
<dbReference type="CDD" id="cd04496">
    <property type="entry name" value="SSB_OBF"/>
    <property type="match status" value="1"/>
</dbReference>
<dbReference type="Gene3D" id="2.40.50.140">
    <property type="entry name" value="Nucleic acid-binding proteins"/>
    <property type="match status" value="1"/>
</dbReference>
<dbReference type="PROSITE" id="PS50935">
    <property type="entry name" value="SSB"/>
    <property type="match status" value="1"/>
</dbReference>
<dbReference type="PANTHER" id="PTHR10302:SF0">
    <property type="entry name" value="SINGLE-STRANDED DNA-BINDING PROTEIN, MITOCHONDRIAL"/>
    <property type="match status" value="1"/>
</dbReference>
<proteinExistence type="predicted"/>
<name>A0A1W9KNK1_9BURK</name>
<dbReference type="InterPro" id="IPR011344">
    <property type="entry name" value="ssDNA-bd"/>
</dbReference>
<dbReference type="InterPro" id="IPR012340">
    <property type="entry name" value="NA-bd_OB-fold"/>
</dbReference>
<evidence type="ECO:0000256" key="1">
    <source>
        <dbReference type="ARBA" id="ARBA00023125"/>
    </source>
</evidence>
<reference evidence="5 6" key="1">
    <citation type="submission" date="2017-01" db="EMBL/GenBank/DDBJ databases">
        <title>Novel large sulfur bacteria in the metagenomes of groundwater-fed chemosynthetic microbial mats in the Lake Huron basin.</title>
        <authorList>
            <person name="Sharrar A.M."/>
            <person name="Flood B.E."/>
            <person name="Bailey J.V."/>
            <person name="Jones D.S."/>
            <person name="Biddanda B."/>
            <person name="Ruberg S.A."/>
            <person name="Marcus D.N."/>
            <person name="Dick G.J."/>
        </authorList>
    </citation>
    <scope>NUCLEOTIDE SEQUENCE [LARGE SCALE GENOMIC DNA]</scope>
    <source>
        <strain evidence="5">A7</strain>
    </source>
</reference>
<evidence type="ECO:0000256" key="4">
    <source>
        <dbReference type="SAM" id="MobiDB-lite"/>
    </source>
</evidence>
<feature type="compositionally biased region" description="Basic and acidic residues" evidence="4">
    <location>
        <begin position="97"/>
        <end position="113"/>
    </location>
</feature>
<accession>A0A1W9KNK1</accession>
<dbReference type="InterPro" id="IPR000424">
    <property type="entry name" value="Primosome_PriB/ssb"/>
</dbReference>
<dbReference type="AlphaFoldDB" id="A0A1W9KNK1"/>
<dbReference type="Pfam" id="PF00436">
    <property type="entry name" value="SSB"/>
    <property type="match status" value="1"/>
</dbReference>
<dbReference type="GO" id="GO:0009295">
    <property type="term" value="C:nucleoid"/>
    <property type="evidence" value="ECO:0007669"/>
    <property type="project" value="TreeGrafter"/>
</dbReference>
<dbReference type="GO" id="GO:0006260">
    <property type="term" value="P:DNA replication"/>
    <property type="evidence" value="ECO:0007669"/>
    <property type="project" value="InterPro"/>
</dbReference>
<keyword evidence="1 2" id="KW-0238">DNA-binding</keyword>
<dbReference type="PANTHER" id="PTHR10302">
    <property type="entry name" value="SINGLE-STRANDED DNA-BINDING PROTEIN"/>
    <property type="match status" value="1"/>
</dbReference>
<sequence>ILEGFLGKSPEIRFMPSGDKVANVTLATKEVWKDKAGKPVSSTEWHALVFYAERADRAELYEKGDNIHVEGKIQTRKYTDNAGHPKTVREIIVMRSHRIDRMHDEQDHGDHQTPPEQQDDAPASGSSAGDGDNWPKV</sequence>
<dbReference type="GO" id="GO:0003697">
    <property type="term" value="F:single-stranded DNA binding"/>
    <property type="evidence" value="ECO:0007669"/>
    <property type="project" value="InterPro"/>
</dbReference>
<dbReference type="Proteomes" id="UP000192505">
    <property type="component" value="Unassembled WGS sequence"/>
</dbReference>
<comment type="caution">
    <text evidence="5">The sequence shown here is derived from an EMBL/GenBank/DDBJ whole genome shotgun (WGS) entry which is preliminary data.</text>
</comment>
<evidence type="ECO:0000313" key="5">
    <source>
        <dbReference type="EMBL" id="OQW85735.1"/>
    </source>
</evidence>
<dbReference type="SUPFAM" id="SSF50249">
    <property type="entry name" value="Nucleic acid-binding proteins"/>
    <property type="match status" value="1"/>
</dbReference>
<evidence type="ECO:0000256" key="2">
    <source>
        <dbReference type="PROSITE-ProRule" id="PRU00252"/>
    </source>
</evidence>